<dbReference type="PANTHER" id="PTHR19328">
    <property type="entry name" value="HEDGEHOG-INTERACTING PROTEIN"/>
    <property type="match status" value="1"/>
</dbReference>
<proteinExistence type="predicted"/>
<organism evidence="2 3">
    <name type="scientific">Pararhodobacter marinus</name>
    <dbReference type="NCBI Taxonomy" id="2184063"/>
    <lineage>
        <taxon>Bacteria</taxon>
        <taxon>Pseudomonadati</taxon>
        <taxon>Pseudomonadota</taxon>
        <taxon>Alphaproteobacteria</taxon>
        <taxon>Rhodobacterales</taxon>
        <taxon>Paracoccaceae</taxon>
        <taxon>Pararhodobacter</taxon>
    </lineage>
</organism>
<dbReference type="Gene3D" id="2.120.10.30">
    <property type="entry name" value="TolB, C-terminal domain"/>
    <property type="match status" value="1"/>
</dbReference>
<protein>
    <submittedName>
        <fullName evidence="2">Dehydrogenase</fullName>
    </submittedName>
</protein>
<dbReference type="InterPro" id="IPR012938">
    <property type="entry name" value="Glc/Sorbosone_DH"/>
</dbReference>
<dbReference type="SUPFAM" id="SSF50952">
    <property type="entry name" value="Soluble quinoprotein glucose dehydrogenase"/>
    <property type="match status" value="1"/>
</dbReference>
<dbReference type="OrthoDB" id="9770043at2"/>
<dbReference type="InterPro" id="IPR011042">
    <property type="entry name" value="6-blade_b-propeller_TolB-like"/>
</dbReference>
<accession>A0A2U2CB99</accession>
<dbReference type="EMBL" id="QEYD01000005">
    <property type="protein sequence ID" value="PWE29176.1"/>
    <property type="molecule type" value="Genomic_DNA"/>
</dbReference>
<dbReference type="PANTHER" id="PTHR19328:SF75">
    <property type="entry name" value="ALDOSE SUGAR DEHYDROGENASE YLII"/>
    <property type="match status" value="1"/>
</dbReference>
<dbReference type="Proteomes" id="UP000244940">
    <property type="component" value="Unassembled WGS sequence"/>
</dbReference>
<dbReference type="Pfam" id="PF07995">
    <property type="entry name" value="GSDH"/>
    <property type="match status" value="1"/>
</dbReference>
<evidence type="ECO:0000313" key="2">
    <source>
        <dbReference type="EMBL" id="PWE29176.1"/>
    </source>
</evidence>
<dbReference type="InterPro" id="IPR011041">
    <property type="entry name" value="Quinoprot_gluc/sorb_DH_b-prop"/>
</dbReference>
<comment type="caution">
    <text evidence="2">The sequence shown here is derived from an EMBL/GenBank/DDBJ whole genome shotgun (WGS) entry which is preliminary data.</text>
</comment>
<dbReference type="AlphaFoldDB" id="A0A2U2CB99"/>
<gene>
    <name evidence="2" type="ORF">C4N9_10230</name>
</gene>
<sequence length="381" mass="40261">MTMPSRLTLVASLIGAGAGIATIAAVAQGINAGNRPALPDLPFTVTEIADFEAPWALSVLPEGRLLVTEHDGRLFLVTPEGEKTEVANVPRVQVSGQLGLHDIAPAPDYAESGVIYLSYNAPGEDGSQIVLARAVLRQGDGSAHLSDLTEIWRQPDGGGGGHPGAIIAFDPAGEHVFLTVGERTESETAQDPAMARGKILRLNLDGSAPADNPWAGEGPVQSLTWSTGHRNPYGLAFAPDGVLWEHEMGPRGGDEFNRIERGANYGWSDVSEGTNYDGSAIPGHETRPEYAAPALYWTPVIAPSGLSFYSGAMFPDWDGSALIGALAGMALVRVEIDAQGQPDEAERFDMGTRIRDVAVAPDGAVWLIEDGDPGRLMRLTP</sequence>
<keyword evidence="3" id="KW-1185">Reference proteome</keyword>
<reference evidence="2 3" key="1">
    <citation type="submission" date="2018-05" db="EMBL/GenBank/DDBJ databases">
        <title>Pararhodobacter marina sp. nov., isolated from deep-sea water of the Indian Ocean.</title>
        <authorList>
            <person name="Lai Q.Sr."/>
            <person name="Liu X."/>
            <person name="Shao Z."/>
        </authorList>
    </citation>
    <scope>NUCLEOTIDE SEQUENCE [LARGE SCALE GENOMIC DNA]</scope>
    <source>
        <strain evidence="2 3">CIC4N-9</strain>
    </source>
</reference>
<name>A0A2U2CB99_9RHOB</name>
<evidence type="ECO:0000313" key="3">
    <source>
        <dbReference type="Proteomes" id="UP000244940"/>
    </source>
</evidence>
<feature type="domain" description="Glucose/Sorbosone dehydrogenase" evidence="1">
    <location>
        <begin position="51"/>
        <end position="378"/>
    </location>
</feature>
<evidence type="ECO:0000259" key="1">
    <source>
        <dbReference type="Pfam" id="PF07995"/>
    </source>
</evidence>